<keyword evidence="3" id="KW-0472">Membrane</keyword>
<dbReference type="SMART" id="SM00387">
    <property type="entry name" value="HATPase_c"/>
    <property type="match status" value="1"/>
</dbReference>
<dbReference type="PANTHER" id="PTHR40448:SF1">
    <property type="entry name" value="TWO-COMPONENT SENSOR HISTIDINE KINASE"/>
    <property type="match status" value="1"/>
</dbReference>
<feature type="transmembrane region" description="Helical" evidence="3">
    <location>
        <begin position="6"/>
        <end position="24"/>
    </location>
</feature>
<sequence>MEMIYSFASTFIELSAFMILWCKFSLKKEKVLFKNLAIIFMSSFVMTVTTFLPINYNIILSYVTLVCLMSLFHNKSFIKSLIEFVITLLIIMILQLIVIFILKIFTSKIYLKSFEFDSIVQAFVFLFSVIIYYFVPQKNIYSITDISSRILYYIVINFIGYVVICKMVWEYNKEIILNNIIAFMTMIIIIFFLNLFLCYNIVKIDEEKKIIEIHNRYGPVIENITEEVRCKQHDFKNHLNTIQGIIEVANEGELRENLITYIKSLNKVTKDIEDVFYIDNLIIRSIIYSKITDSQKSKIDFKYFVDNDLTQWKVKDHELSEILTNILNNAFEASSDSIDKIVSLNIFNEKDKNIIKIINSVNLVKLENVNEMFNRGFSTKEGQNRGYGLYNVKKIVESKGGKIQLSFENNNICLKISL</sequence>
<feature type="transmembrane region" description="Helical" evidence="3">
    <location>
        <begin position="150"/>
        <end position="169"/>
    </location>
</feature>
<dbReference type="Gene3D" id="3.30.565.10">
    <property type="entry name" value="Histidine kinase-like ATPase, C-terminal domain"/>
    <property type="match status" value="1"/>
</dbReference>
<dbReference type="GO" id="GO:0000160">
    <property type="term" value="P:phosphorelay signal transduction system"/>
    <property type="evidence" value="ECO:0007669"/>
    <property type="project" value="UniProtKB-KW"/>
</dbReference>
<evidence type="ECO:0000313" key="6">
    <source>
        <dbReference type="Proteomes" id="UP000184604"/>
    </source>
</evidence>
<dbReference type="InterPro" id="IPR003594">
    <property type="entry name" value="HATPase_dom"/>
</dbReference>
<protein>
    <recommendedName>
        <fullName evidence="4">Histidine kinase domain-containing protein</fullName>
    </recommendedName>
</protein>
<keyword evidence="1" id="KW-0808">Transferase</keyword>
<keyword evidence="3" id="KW-0812">Transmembrane</keyword>
<keyword evidence="2" id="KW-0902">Two-component regulatory system</keyword>
<feature type="transmembrane region" description="Helical" evidence="3">
    <location>
        <begin position="175"/>
        <end position="199"/>
    </location>
</feature>
<reference evidence="5 6" key="1">
    <citation type="submission" date="2016-12" db="EMBL/GenBank/DDBJ databases">
        <title>Complete genome sequence of Clostridium kluyveri JZZ isolated from the pit mud of a Chinese flavor liquor-making factory.</title>
        <authorList>
            <person name="Wang Y."/>
        </authorList>
    </citation>
    <scope>NUCLEOTIDE SEQUENCE [LARGE SCALE GENOMIC DNA]</scope>
    <source>
        <strain evidence="5 6">JZZ</strain>
    </source>
</reference>
<feature type="transmembrane region" description="Helical" evidence="3">
    <location>
        <begin position="84"/>
        <end position="106"/>
    </location>
</feature>
<dbReference type="InterPro" id="IPR036890">
    <property type="entry name" value="HATPase_C_sf"/>
</dbReference>
<dbReference type="PANTHER" id="PTHR40448">
    <property type="entry name" value="TWO-COMPONENT SENSOR HISTIDINE KINASE"/>
    <property type="match status" value="1"/>
</dbReference>
<keyword evidence="3" id="KW-1133">Transmembrane helix</keyword>
<evidence type="ECO:0000313" key="5">
    <source>
        <dbReference type="EMBL" id="APM40819.1"/>
    </source>
</evidence>
<feature type="domain" description="Histidine kinase" evidence="4">
    <location>
        <begin position="230"/>
        <end position="418"/>
    </location>
</feature>
<dbReference type="EMBL" id="CP018335">
    <property type="protein sequence ID" value="APM40819.1"/>
    <property type="molecule type" value="Genomic_DNA"/>
</dbReference>
<dbReference type="InterPro" id="IPR005467">
    <property type="entry name" value="His_kinase_dom"/>
</dbReference>
<evidence type="ECO:0000259" key="4">
    <source>
        <dbReference type="PROSITE" id="PS50109"/>
    </source>
</evidence>
<gene>
    <name evidence="5" type="ORF">BS101_19955</name>
</gene>
<name>A0A1L5FCR9_CLOKL</name>
<keyword evidence="1" id="KW-0418">Kinase</keyword>
<dbReference type="Pfam" id="PF14501">
    <property type="entry name" value="HATPase_c_5"/>
    <property type="match status" value="1"/>
</dbReference>
<dbReference type="GO" id="GO:0016301">
    <property type="term" value="F:kinase activity"/>
    <property type="evidence" value="ECO:0007669"/>
    <property type="project" value="UniProtKB-KW"/>
</dbReference>
<dbReference type="RefSeq" id="WP_073540378.1">
    <property type="nucleotide sequence ID" value="NZ_CP018335.1"/>
</dbReference>
<organism evidence="5 6">
    <name type="scientific">Clostridium kluyveri</name>
    <dbReference type="NCBI Taxonomy" id="1534"/>
    <lineage>
        <taxon>Bacteria</taxon>
        <taxon>Bacillati</taxon>
        <taxon>Bacillota</taxon>
        <taxon>Clostridia</taxon>
        <taxon>Eubacteriales</taxon>
        <taxon>Clostridiaceae</taxon>
        <taxon>Clostridium</taxon>
    </lineage>
</organism>
<dbReference type="Proteomes" id="UP000184604">
    <property type="component" value="Chromosome"/>
</dbReference>
<accession>A0A1L5FCR9</accession>
<feature type="transmembrane region" description="Helical" evidence="3">
    <location>
        <begin position="118"/>
        <end position="135"/>
    </location>
</feature>
<dbReference type="PROSITE" id="PS50109">
    <property type="entry name" value="HIS_KIN"/>
    <property type="match status" value="1"/>
</dbReference>
<proteinExistence type="predicted"/>
<dbReference type="AlphaFoldDB" id="A0A1L5FCR9"/>
<evidence type="ECO:0000256" key="2">
    <source>
        <dbReference type="ARBA" id="ARBA00023012"/>
    </source>
</evidence>
<feature type="transmembrane region" description="Helical" evidence="3">
    <location>
        <begin position="31"/>
        <end position="48"/>
    </location>
</feature>
<dbReference type="InterPro" id="IPR032834">
    <property type="entry name" value="NatK-like_C"/>
</dbReference>
<dbReference type="GO" id="GO:0042802">
    <property type="term" value="F:identical protein binding"/>
    <property type="evidence" value="ECO:0007669"/>
    <property type="project" value="TreeGrafter"/>
</dbReference>
<evidence type="ECO:0000256" key="3">
    <source>
        <dbReference type="SAM" id="Phobius"/>
    </source>
</evidence>
<dbReference type="SUPFAM" id="SSF55874">
    <property type="entry name" value="ATPase domain of HSP90 chaperone/DNA topoisomerase II/histidine kinase"/>
    <property type="match status" value="1"/>
</dbReference>
<evidence type="ECO:0000256" key="1">
    <source>
        <dbReference type="ARBA" id="ARBA00022777"/>
    </source>
</evidence>